<accession>A0ABU3Q073</accession>
<reference evidence="3 4" key="1">
    <citation type="submission" date="2023-08" db="EMBL/GenBank/DDBJ databases">
        <title>Nocardioides seae sp. nov., a bacterium isolated from a soil.</title>
        <authorList>
            <person name="Wang X."/>
        </authorList>
    </citation>
    <scope>NUCLEOTIDE SEQUENCE [LARGE SCALE GENOMIC DNA]</scope>
    <source>
        <strain evidence="3 4">YZH12</strain>
    </source>
</reference>
<name>A0ABU3Q073_9ACTN</name>
<keyword evidence="2" id="KW-0472">Membrane</keyword>
<organism evidence="3 4">
    <name type="scientific">Nocardioides imazamoxiresistens</name>
    <dbReference type="NCBI Taxonomy" id="3231893"/>
    <lineage>
        <taxon>Bacteria</taxon>
        <taxon>Bacillati</taxon>
        <taxon>Actinomycetota</taxon>
        <taxon>Actinomycetes</taxon>
        <taxon>Propionibacteriales</taxon>
        <taxon>Nocardioidaceae</taxon>
        <taxon>Nocardioides</taxon>
    </lineage>
</organism>
<gene>
    <name evidence="3" type="ORF">RDV89_15075</name>
</gene>
<dbReference type="EMBL" id="JAVYII010000006">
    <property type="protein sequence ID" value="MDT9594405.1"/>
    <property type="molecule type" value="Genomic_DNA"/>
</dbReference>
<proteinExistence type="predicted"/>
<dbReference type="Proteomes" id="UP001268542">
    <property type="component" value="Unassembled WGS sequence"/>
</dbReference>
<protein>
    <submittedName>
        <fullName evidence="3">Uncharacterized protein</fullName>
    </submittedName>
</protein>
<comment type="caution">
    <text evidence="3">The sequence shown here is derived from an EMBL/GenBank/DDBJ whole genome shotgun (WGS) entry which is preliminary data.</text>
</comment>
<feature type="region of interest" description="Disordered" evidence="1">
    <location>
        <begin position="197"/>
        <end position="217"/>
    </location>
</feature>
<keyword evidence="4" id="KW-1185">Reference proteome</keyword>
<evidence type="ECO:0000313" key="4">
    <source>
        <dbReference type="Proteomes" id="UP001268542"/>
    </source>
</evidence>
<feature type="compositionally biased region" description="Low complexity" evidence="1">
    <location>
        <begin position="201"/>
        <end position="213"/>
    </location>
</feature>
<feature type="compositionally biased region" description="Pro residues" evidence="1">
    <location>
        <begin position="135"/>
        <end position="146"/>
    </location>
</feature>
<evidence type="ECO:0000313" key="3">
    <source>
        <dbReference type="EMBL" id="MDT9594405.1"/>
    </source>
</evidence>
<dbReference type="RefSeq" id="WP_315734133.1">
    <property type="nucleotide sequence ID" value="NZ_JAVYII010000006.1"/>
</dbReference>
<evidence type="ECO:0000256" key="1">
    <source>
        <dbReference type="SAM" id="MobiDB-lite"/>
    </source>
</evidence>
<feature type="region of interest" description="Disordered" evidence="1">
    <location>
        <begin position="135"/>
        <end position="163"/>
    </location>
</feature>
<evidence type="ECO:0000256" key="2">
    <source>
        <dbReference type="SAM" id="Phobius"/>
    </source>
</evidence>
<keyword evidence="2" id="KW-0812">Transmembrane</keyword>
<keyword evidence="2" id="KW-1133">Transmembrane helix</keyword>
<sequence>MLPSHEQLRRFAQQIGLAAFDDAPTLRALLDDLLDEDAMAAADVALVVEAARHRTMARLRAEVRRGRPAEAAVDAAGADLARALGPGVGRDPAGPAWACAALAYAAGWLEEPTVQRYAAARGSLGASTWTGAVVVPPPAPTGPPAPSWAARRPDPRSPATRPRGDRLRWVLAAALAVVLVTAGGVATYLLARDDAGGQDPGASGSSGSTSSGSPDAEGVEAYAALGPRLGDSLAECAEGDAAGGESGRLACVVSDPGDADEATATLVTYEDEAALEDGRDEVVDHEIGTRYSAQDAGVFWSFQDVRTGAVQVWWDDVEALQSVHLVGTYAPGSSAELSFEPVDALESLVGVFEGAGSAVEYPDAIEDEGVAQLAEDFTRDDSLDLASCAVRGQHFDPGELEENRCASADGSLVVFLVRSADAQAQEAYRNSILTAARADRDGTVDVWMRPGSPGDVPGAWIHYRQADRAYVYWEDEECLCYGFALRPDGDLDALLEWWIGPQ</sequence>
<feature type="transmembrane region" description="Helical" evidence="2">
    <location>
        <begin position="169"/>
        <end position="191"/>
    </location>
</feature>